<dbReference type="AlphaFoldDB" id="A0A3Q3R5R7"/>
<dbReference type="Ensembl" id="ENSMALT00000027734.1">
    <property type="protein sequence ID" value="ENSMALP00000027232.1"/>
    <property type="gene ID" value="ENSMALG00000018901.1"/>
</dbReference>
<sequence length="93" mass="9667">MEAKAKSGAPAPKAASKAEKKEQAVPRKADPAPAVPGPEHSPHQDGAPGAEAAAGCSLWHRLSGTPETLSHWWCCYCCRSHLAGNVATGKKKV</sequence>
<name>A0A3Q3R5R7_MONAL</name>
<evidence type="ECO:0000313" key="3">
    <source>
        <dbReference type="Proteomes" id="UP000261600"/>
    </source>
</evidence>
<reference evidence="2" key="2">
    <citation type="submission" date="2025-09" db="UniProtKB">
        <authorList>
            <consortium name="Ensembl"/>
        </authorList>
    </citation>
    <scope>IDENTIFICATION</scope>
</reference>
<dbReference type="Proteomes" id="UP000261600">
    <property type="component" value="Unplaced"/>
</dbReference>
<evidence type="ECO:0000313" key="2">
    <source>
        <dbReference type="Ensembl" id="ENSMALP00000027232.1"/>
    </source>
</evidence>
<accession>A0A3Q3R5R7</accession>
<proteinExistence type="predicted"/>
<reference evidence="2" key="1">
    <citation type="submission" date="2025-08" db="UniProtKB">
        <authorList>
            <consortium name="Ensembl"/>
        </authorList>
    </citation>
    <scope>IDENTIFICATION</scope>
</reference>
<feature type="region of interest" description="Disordered" evidence="1">
    <location>
        <begin position="1"/>
        <end position="52"/>
    </location>
</feature>
<feature type="compositionally biased region" description="Low complexity" evidence="1">
    <location>
        <begin position="1"/>
        <end position="15"/>
    </location>
</feature>
<organism evidence="2 3">
    <name type="scientific">Monopterus albus</name>
    <name type="common">Swamp eel</name>
    <dbReference type="NCBI Taxonomy" id="43700"/>
    <lineage>
        <taxon>Eukaryota</taxon>
        <taxon>Metazoa</taxon>
        <taxon>Chordata</taxon>
        <taxon>Craniata</taxon>
        <taxon>Vertebrata</taxon>
        <taxon>Euteleostomi</taxon>
        <taxon>Actinopterygii</taxon>
        <taxon>Neopterygii</taxon>
        <taxon>Teleostei</taxon>
        <taxon>Neoteleostei</taxon>
        <taxon>Acanthomorphata</taxon>
        <taxon>Anabantaria</taxon>
        <taxon>Synbranchiformes</taxon>
        <taxon>Synbranchidae</taxon>
        <taxon>Monopterus</taxon>
    </lineage>
</organism>
<protein>
    <submittedName>
        <fullName evidence="2">Uncharacterized protein</fullName>
    </submittedName>
</protein>
<evidence type="ECO:0000256" key="1">
    <source>
        <dbReference type="SAM" id="MobiDB-lite"/>
    </source>
</evidence>
<feature type="compositionally biased region" description="Basic and acidic residues" evidence="1">
    <location>
        <begin position="16"/>
        <end position="30"/>
    </location>
</feature>
<keyword evidence="3" id="KW-1185">Reference proteome</keyword>